<evidence type="ECO:0000256" key="1">
    <source>
        <dbReference type="SAM" id="MobiDB-lite"/>
    </source>
</evidence>
<reference evidence="2" key="1">
    <citation type="journal article" date="2020" name="bioRxiv">
        <title>Comparative genomics of Chlamydomonas.</title>
        <authorList>
            <person name="Craig R.J."/>
            <person name="Hasan A.R."/>
            <person name="Ness R.W."/>
            <person name="Keightley P.D."/>
        </authorList>
    </citation>
    <scope>NUCLEOTIDE SEQUENCE</scope>
    <source>
        <strain evidence="2">CCAP 11/173</strain>
    </source>
</reference>
<organism evidence="2 3">
    <name type="scientific">Chlamydomonas schloesseri</name>
    <dbReference type="NCBI Taxonomy" id="2026947"/>
    <lineage>
        <taxon>Eukaryota</taxon>
        <taxon>Viridiplantae</taxon>
        <taxon>Chlorophyta</taxon>
        <taxon>core chlorophytes</taxon>
        <taxon>Chlorophyceae</taxon>
        <taxon>CS clade</taxon>
        <taxon>Chlamydomonadales</taxon>
        <taxon>Chlamydomonadaceae</taxon>
        <taxon>Chlamydomonas</taxon>
    </lineage>
</organism>
<dbReference type="AlphaFoldDB" id="A0A835WFH7"/>
<keyword evidence="3" id="KW-1185">Reference proteome</keyword>
<feature type="region of interest" description="Disordered" evidence="1">
    <location>
        <begin position="1"/>
        <end position="33"/>
    </location>
</feature>
<sequence>MSGRALLSRYRSAAGLSPPRASPAAVARTGNPVQEWDSAAEYRAERLADFVAARRAAPQGPSGGSAMGASSQEAPRHPLRTSFRVWDGPLAGIAHVEGQFSALDEGPAGDAVAQSPPPDDLAEALATDLEALAAAAQPARHVVYDISGSESDYGLLPIILEPRVACSSSSGSSDTGAAGAGSSSAVRAVGQGIIADARTPGRAGGCGWWSLAEAAGAPLTWAEVAESLGVAAPELVAALAPPTKNVFHDREAFWRHMWERHISPLDGGTSREGAGGSGGGDEGAVQPPPLASIAAVEASAAAAAGGNVNQGASGAVPSSAAAMADVVRRFIDAVQWPGDGTGAGAGSAAGGGGGAGGPQQAAAVLQVHLGSEALGWNPIPLLWLGRSRRSGAILGLMTAVVWT</sequence>
<proteinExistence type="predicted"/>
<feature type="compositionally biased region" description="Gly residues" evidence="1">
    <location>
        <begin position="273"/>
        <end position="282"/>
    </location>
</feature>
<accession>A0A835WFH7</accession>
<evidence type="ECO:0000313" key="3">
    <source>
        <dbReference type="Proteomes" id="UP000613740"/>
    </source>
</evidence>
<feature type="region of interest" description="Disordered" evidence="1">
    <location>
        <begin position="264"/>
        <end position="287"/>
    </location>
</feature>
<feature type="compositionally biased region" description="Low complexity" evidence="1">
    <location>
        <begin position="17"/>
        <end position="28"/>
    </location>
</feature>
<name>A0A835WFH7_9CHLO</name>
<protein>
    <submittedName>
        <fullName evidence="2">Uncharacterized protein</fullName>
    </submittedName>
</protein>
<dbReference type="EMBL" id="JAEHOD010000026">
    <property type="protein sequence ID" value="KAG2446441.1"/>
    <property type="molecule type" value="Genomic_DNA"/>
</dbReference>
<gene>
    <name evidence="2" type="ORF">HYH02_008433</name>
</gene>
<feature type="region of interest" description="Disordered" evidence="1">
    <location>
        <begin position="56"/>
        <end position="76"/>
    </location>
</feature>
<dbReference type="Proteomes" id="UP000613740">
    <property type="component" value="Unassembled WGS sequence"/>
</dbReference>
<comment type="caution">
    <text evidence="2">The sequence shown here is derived from an EMBL/GenBank/DDBJ whole genome shotgun (WGS) entry which is preliminary data.</text>
</comment>
<evidence type="ECO:0000313" key="2">
    <source>
        <dbReference type="EMBL" id="KAG2446441.1"/>
    </source>
</evidence>
<dbReference type="OrthoDB" id="548399at2759"/>